<dbReference type="Proteomes" id="UP000235293">
    <property type="component" value="Unassembled WGS sequence"/>
</dbReference>
<feature type="transmembrane region" description="Helical" evidence="1">
    <location>
        <begin position="255"/>
        <end position="277"/>
    </location>
</feature>
<keyword evidence="1" id="KW-0812">Transmembrane</keyword>
<accession>A0A9X7I987</accession>
<feature type="transmembrane region" description="Helical" evidence="1">
    <location>
        <begin position="68"/>
        <end position="94"/>
    </location>
</feature>
<gene>
    <name evidence="2" type="ORF">CJ213_01270</name>
</gene>
<comment type="caution">
    <text evidence="2">The sequence shown here is derived from an EMBL/GenBank/DDBJ whole genome shotgun (WGS) entry which is preliminary data.</text>
</comment>
<evidence type="ECO:0008006" key="4">
    <source>
        <dbReference type="Google" id="ProtNLM"/>
    </source>
</evidence>
<evidence type="ECO:0000313" key="2">
    <source>
        <dbReference type="EMBL" id="PMC54798.1"/>
    </source>
</evidence>
<sequence>MRNIPNKLSKDFYNATFTCVMSRYYEYMPSKNYEKDLCTNVVKSLACTRIANFNYQHSHSKLFLAKRVLLLLMAFLFSFSFILPTLPINSLIFLPLNRVNTINAYAESNEQNSGIVATDSITDTENLLGDSVSKVADMIETTKKRTGVNVRLLYLSTFGNTKNSSKWASDLLISTLPAKNTVLLAVATHDGRLVVAVSPNSDEWLKNKNTVDLLSDAAYKPLVSTTGTHWDQSAIMMMKQIMRAKRTSTTSSASLISTIIMLLILLALFSIVAIILFRKNRIQRQILAGVRKARRRHARHR</sequence>
<keyword evidence="1" id="KW-1133">Transmembrane helix</keyword>
<keyword evidence="1" id="KW-0472">Membrane</keyword>
<evidence type="ECO:0000256" key="1">
    <source>
        <dbReference type="SAM" id="Phobius"/>
    </source>
</evidence>
<reference evidence="2 3" key="1">
    <citation type="submission" date="2017-09" db="EMBL/GenBank/DDBJ databases">
        <title>Bacterial strain isolated from the female urinary microbiota.</title>
        <authorList>
            <person name="Thomas-White K."/>
            <person name="Kumar N."/>
            <person name="Forster S."/>
            <person name="Putonti C."/>
            <person name="Lawley T."/>
            <person name="Wolfe A.J."/>
        </authorList>
    </citation>
    <scope>NUCLEOTIDE SEQUENCE [LARGE SCALE GENOMIC DNA]</scope>
    <source>
        <strain evidence="2 3">UMB0411</strain>
    </source>
</reference>
<name>A0A9X7I987_9BIFI</name>
<proteinExistence type="predicted"/>
<dbReference type="Gene3D" id="3.10.310.50">
    <property type="match status" value="1"/>
</dbReference>
<dbReference type="AlphaFoldDB" id="A0A9X7I987"/>
<dbReference type="EMBL" id="PNGY01000001">
    <property type="protein sequence ID" value="PMC54798.1"/>
    <property type="molecule type" value="Genomic_DNA"/>
</dbReference>
<protein>
    <recommendedName>
        <fullName evidence="4">TPM domain-containing protein</fullName>
    </recommendedName>
</protein>
<evidence type="ECO:0000313" key="3">
    <source>
        <dbReference type="Proteomes" id="UP000235293"/>
    </source>
</evidence>
<dbReference type="RefSeq" id="WP_012914137.1">
    <property type="nucleotide sequence ID" value="NZ_JBLLPM010000003.1"/>
</dbReference>
<organism evidence="2 3">
    <name type="scientific">Gardnerella swidsinskii</name>
    <dbReference type="NCBI Taxonomy" id="2792979"/>
    <lineage>
        <taxon>Bacteria</taxon>
        <taxon>Bacillati</taxon>
        <taxon>Actinomycetota</taxon>
        <taxon>Actinomycetes</taxon>
        <taxon>Bifidobacteriales</taxon>
        <taxon>Bifidobacteriaceae</taxon>
        <taxon>Gardnerella</taxon>
    </lineage>
</organism>